<name>A0ABR3G567_9PEZI</name>
<protein>
    <recommendedName>
        <fullName evidence="1">N-acetyltransferase domain-containing protein</fullName>
    </recommendedName>
</protein>
<keyword evidence="3" id="KW-1185">Reference proteome</keyword>
<evidence type="ECO:0000313" key="3">
    <source>
        <dbReference type="Proteomes" id="UP001447188"/>
    </source>
</evidence>
<dbReference type="PROSITE" id="PS51186">
    <property type="entry name" value="GNAT"/>
    <property type="match status" value="1"/>
</dbReference>
<proteinExistence type="predicted"/>
<comment type="caution">
    <text evidence="2">The sequence shown here is derived from an EMBL/GenBank/DDBJ whole genome shotgun (WGS) entry which is preliminary data.</text>
</comment>
<dbReference type="Proteomes" id="UP001447188">
    <property type="component" value="Unassembled WGS sequence"/>
</dbReference>
<dbReference type="PANTHER" id="PTHR43792:SF16">
    <property type="entry name" value="N-ACETYLTRANSFERASE DOMAIN-CONTAINING PROTEIN"/>
    <property type="match status" value="1"/>
</dbReference>
<dbReference type="InterPro" id="IPR000182">
    <property type="entry name" value="GNAT_dom"/>
</dbReference>
<reference evidence="2 3" key="1">
    <citation type="submission" date="2024-02" db="EMBL/GenBank/DDBJ databases">
        <title>Discinaceae phylogenomics.</title>
        <authorList>
            <person name="Dirks A.C."/>
            <person name="James T.Y."/>
        </authorList>
    </citation>
    <scope>NUCLEOTIDE SEQUENCE [LARGE SCALE GENOMIC DNA]</scope>
    <source>
        <strain evidence="2 3">ACD0624</strain>
    </source>
</reference>
<dbReference type="InterPro" id="IPR051531">
    <property type="entry name" value="N-acetyltransferase"/>
</dbReference>
<dbReference type="EMBL" id="JBBBZM010000351">
    <property type="protein sequence ID" value="KAL0630882.1"/>
    <property type="molecule type" value="Genomic_DNA"/>
</dbReference>
<dbReference type="Pfam" id="PF13302">
    <property type="entry name" value="Acetyltransf_3"/>
    <property type="match status" value="1"/>
</dbReference>
<organism evidence="2 3">
    <name type="scientific">Discina gigas</name>
    <dbReference type="NCBI Taxonomy" id="1032678"/>
    <lineage>
        <taxon>Eukaryota</taxon>
        <taxon>Fungi</taxon>
        <taxon>Dikarya</taxon>
        <taxon>Ascomycota</taxon>
        <taxon>Pezizomycotina</taxon>
        <taxon>Pezizomycetes</taxon>
        <taxon>Pezizales</taxon>
        <taxon>Discinaceae</taxon>
        <taxon>Discina</taxon>
    </lineage>
</organism>
<gene>
    <name evidence="2" type="ORF">Q9L58_010268</name>
</gene>
<evidence type="ECO:0000259" key="1">
    <source>
        <dbReference type="PROSITE" id="PS51186"/>
    </source>
</evidence>
<accession>A0ABR3G567</accession>
<evidence type="ECO:0000313" key="2">
    <source>
        <dbReference type="EMBL" id="KAL0630882.1"/>
    </source>
</evidence>
<feature type="domain" description="N-acetyltransferase" evidence="1">
    <location>
        <begin position="41"/>
        <end position="186"/>
    </location>
</feature>
<sequence length="197" mass="21637">MSDPNFYIETARLYISYFLPTSPAHCSFLVELYNSPLFLAAEGKTGIYTDLQAQERIQTRFLAEHARNGHGTYLVSLKTTPTTSFAESRPIGSVSLMKGDKITAPDIGYSIIPEMNGKGYATESGKALLDYAKKELGISEVFGFFNPENAHSRRVMEKLGLEDRGVMKLAEFGGVQCAVYALPGMKALNEYGVASQL</sequence>
<dbReference type="InterPro" id="IPR016181">
    <property type="entry name" value="Acyl_CoA_acyltransferase"/>
</dbReference>
<dbReference type="Gene3D" id="3.40.630.30">
    <property type="match status" value="1"/>
</dbReference>
<dbReference type="SUPFAM" id="SSF55729">
    <property type="entry name" value="Acyl-CoA N-acyltransferases (Nat)"/>
    <property type="match status" value="1"/>
</dbReference>
<dbReference type="PANTHER" id="PTHR43792">
    <property type="entry name" value="GNAT FAMILY, PUTATIVE (AFU_ORTHOLOGUE AFUA_3G00765)-RELATED-RELATED"/>
    <property type="match status" value="1"/>
</dbReference>